<dbReference type="PANTHER" id="PTHR33103:SF27">
    <property type="entry name" value="OS04G0594700 PROTEIN"/>
    <property type="match status" value="1"/>
</dbReference>
<dbReference type="EMBL" id="JARYMX010000004">
    <property type="protein sequence ID" value="KAJ9550995.1"/>
    <property type="molecule type" value="Genomic_DNA"/>
</dbReference>
<evidence type="ECO:0000313" key="1">
    <source>
        <dbReference type="EMBL" id="KAJ9550995.1"/>
    </source>
</evidence>
<accession>A0AA38SY80</accession>
<dbReference type="Pfam" id="PF05056">
    <property type="entry name" value="DUF674"/>
    <property type="match status" value="1"/>
</dbReference>
<reference evidence="1" key="1">
    <citation type="submission" date="2023-03" db="EMBL/GenBank/DDBJ databases">
        <title>Chromosome-scale reference genome and RAD-based genetic map of yellow starthistle (Centaurea solstitialis) reveal putative structural variation and QTLs associated with invader traits.</title>
        <authorList>
            <person name="Reatini B."/>
            <person name="Cang F.A."/>
            <person name="Jiang Q."/>
            <person name="Mckibben M.T.W."/>
            <person name="Barker M.S."/>
            <person name="Rieseberg L.H."/>
            <person name="Dlugosch K.M."/>
        </authorList>
    </citation>
    <scope>NUCLEOTIDE SEQUENCE</scope>
    <source>
        <strain evidence="1">CAN-66</strain>
        <tissue evidence="1">Leaf</tissue>
    </source>
</reference>
<name>A0AA38SY80_9ASTR</name>
<dbReference type="Proteomes" id="UP001172457">
    <property type="component" value="Chromosome 4"/>
</dbReference>
<dbReference type="InterPro" id="IPR007750">
    <property type="entry name" value="DUF674"/>
</dbReference>
<comment type="caution">
    <text evidence="1">The sequence shown here is derived from an EMBL/GenBank/DDBJ whole genome shotgun (WGS) entry which is preliminary data.</text>
</comment>
<proteinExistence type="predicted"/>
<gene>
    <name evidence="1" type="ORF">OSB04_015040</name>
</gene>
<protein>
    <submittedName>
        <fullName evidence="1">Uncharacterized protein</fullName>
    </submittedName>
</protein>
<sequence>MASTMATEANVSIKVLVDTEKDRVVYAIADHNFVDVLFSFMTLPIGAIIRLLGGKYDENFDVFGSLYNLSQSLNNLPVKYLFSEESKMMLLNPISSAYEHCRKLKLNIDDTVLTKYFICNEWECNRLSFKLSACNSTRCINCGKLMNREVGFKYENETSRADDNGDSNGVFVSDVSTFIVTDDLCVMPYTPGCCIQLLRDAGVTDMSFLEERSVDIGQEQILDLLRFALSCGSPLTYLVLRKTREDLVKLNHSTSIKMEVPSSDPKMFLQVSLQKSTGKLLFAEAEEDFVDFVFGFLAISFGALIGRLMNGSSSLVCMDNLYRSISTLSAARYLASQAVKDVLLAPHFGHRYRTKNHLFPLKWAIYSSIDMVLPPRDTQDWWDSCFLTFKGEGRRTSLNDPRVNGELFKHSEMYMVTDDLVITPCSFVSTMDILKKLKVPLNDIEKHKVSVGLEEVYMAS</sequence>
<keyword evidence="2" id="KW-1185">Reference proteome</keyword>
<dbReference type="PANTHER" id="PTHR33103">
    <property type="entry name" value="OS01G0153900 PROTEIN"/>
    <property type="match status" value="1"/>
</dbReference>
<organism evidence="1 2">
    <name type="scientific">Centaurea solstitialis</name>
    <name type="common">yellow star-thistle</name>
    <dbReference type="NCBI Taxonomy" id="347529"/>
    <lineage>
        <taxon>Eukaryota</taxon>
        <taxon>Viridiplantae</taxon>
        <taxon>Streptophyta</taxon>
        <taxon>Embryophyta</taxon>
        <taxon>Tracheophyta</taxon>
        <taxon>Spermatophyta</taxon>
        <taxon>Magnoliopsida</taxon>
        <taxon>eudicotyledons</taxon>
        <taxon>Gunneridae</taxon>
        <taxon>Pentapetalae</taxon>
        <taxon>asterids</taxon>
        <taxon>campanulids</taxon>
        <taxon>Asterales</taxon>
        <taxon>Asteraceae</taxon>
        <taxon>Carduoideae</taxon>
        <taxon>Cardueae</taxon>
        <taxon>Centaureinae</taxon>
        <taxon>Centaurea</taxon>
    </lineage>
</organism>
<dbReference type="AlphaFoldDB" id="A0AA38SY80"/>
<evidence type="ECO:0000313" key="2">
    <source>
        <dbReference type="Proteomes" id="UP001172457"/>
    </source>
</evidence>